<keyword evidence="3" id="KW-0964">Secreted</keyword>
<organism evidence="10 11">
    <name type="scientific">Galendromus occidentalis</name>
    <name type="common">western predatory mite</name>
    <dbReference type="NCBI Taxonomy" id="34638"/>
    <lineage>
        <taxon>Eukaryota</taxon>
        <taxon>Metazoa</taxon>
        <taxon>Ecdysozoa</taxon>
        <taxon>Arthropoda</taxon>
        <taxon>Chelicerata</taxon>
        <taxon>Arachnida</taxon>
        <taxon>Acari</taxon>
        <taxon>Parasitiformes</taxon>
        <taxon>Mesostigmata</taxon>
        <taxon>Gamasina</taxon>
        <taxon>Phytoseioidea</taxon>
        <taxon>Phytoseiidae</taxon>
        <taxon>Typhlodrominae</taxon>
        <taxon>Galendromus</taxon>
    </lineage>
</organism>
<evidence type="ECO:0000313" key="11">
    <source>
        <dbReference type="RefSeq" id="XP_003744753.1"/>
    </source>
</evidence>
<dbReference type="PANTHER" id="PTHR11610">
    <property type="entry name" value="LIPASE"/>
    <property type="match status" value="1"/>
</dbReference>
<evidence type="ECO:0000256" key="6">
    <source>
        <dbReference type="PIRSR" id="PIRSR000865-2"/>
    </source>
</evidence>
<accession>A0AAJ6QV30</accession>
<keyword evidence="8" id="KW-0732">Signal</keyword>
<dbReference type="AlphaFoldDB" id="A0AAJ6QV30"/>
<dbReference type="GO" id="GO:0005615">
    <property type="term" value="C:extracellular space"/>
    <property type="evidence" value="ECO:0007669"/>
    <property type="project" value="TreeGrafter"/>
</dbReference>
<dbReference type="SUPFAM" id="SSF53474">
    <property type="entry name" value="alpha/beta-Hydrolases"/>
    <property type="match status" value="1"/>
</dbReference>
<evidence type="ECO:0000256" key="1">
    <source>
        <dbReference type="ARBA" id="ARBA00004613"/>
    </source>
</evidence>
<dbReference type="PRINTS" id="PR00823">
    <property type="entry name" value="PANCLIPASE"/>
</dbReference>
<gene>
    <name evidence="11" type="primary">LOC100903037</name>
</gene>
<dbReference type="InterPro" id="IPR016272">
    <property type="entry name" value="Lipase_LIPH"/>
</dbReference>
<dbReference type="Gene3D" id="3.40.50.1820">
    <property type="entry name" value="alpha/beta hydrolase"/>
    <property type="match status" value="1"/>
</dbReference>
<dbReference type="GO" id="GO:0016042">
    <property type="term" value="P:lipid catabolic process"/>
    <property type="evidence" value="ECO:0007669"/>
    <property type="project" value="TreeGrafter"/>
</dbReference>
<sequence length="502" mass="56389">MARRALLLVLLLCANAPGLNARKDEVCFGELRCIPLRDCPKRPLNPEPDPRETINTQFLFFSRESFGEEQKIPGYKIKRDVLLNTKFDPARRTMIIVHGWIDNVFLGKWMTIMKDALLRNGDFNVILVDWTGGNGLPYTQASVNTRLVGAEIGLLVTKLMETFGISPSTVHAYGHSLGAHVVGFAGKWLNGTLGRITSLDPAEPLFEFCPPQARLSNTDAEFVEVVHTDSSSFVPHLGLGMDLAVGDVDFYPNGGQHMPGCNLNDRFVRIQDKNILEGIRTVAACNHMRAIDYVIQFLENSVVNSTCTPIAFACQNYEIFERGYCSDCGSDGSRCAVMSLDDANHNGGLRKKSNDPVRMYFKTGPKSPFCLHHYNIEMKMLRDPKKRLQEVSGDVTIEIAMARGISRKFELKQENGDDFTPGAAYRYLITSEIPLEDVSHITLTYRSKKLLFAPKLSVKYLKFTPMTATKSRMDLKKLSKFFCPKISAVESRYPSKLREEFC</sequence>
<evidence type="ECO:0000313" key="10">
    <source>
        <dbReference type="Proteomes" id="UP000694867"/>
    </source>
</evidence>
<dbReference type="KEGG" id="goe:100903037"/>
<keyword evidence="6" id="KW-0106">Calcium</keyword>
<protein>
    <submittedName>
        <fullName evidence="11">Pancreatic triacylglycerol lipase</fullName>
    </submittedName>
</protein>
<keyword evidence="10" id="KW-1185">Reference proteome</keyword>
<evidence type="ECO:0000256" key="8">
    <source>
        <dbReference type="SAM" id="SignalP"/>
    </source>
</evidence>
<dbReference type="GO" id="GO:0046872">
    <property type="term" value="F:metal ion binding"/>
    <property type="evidence" value="ECO:0007669"/>
    <property type="project" value="UniProtKB-KW"/>
</dbReference>
<reference evidence="11" key="1">
    <citation type="submission" date="2025-08" db="UniProtKB">
        <authorList>
            <consortium name="RefSeq"/>
        </authorList>
    </citation>
    <scope>IDENTIFICATION</scope>
</reference>
<feature type="chain" id="PRO_5042505402" evidence="8">
    <location>
        <begin position="22"/>
        <end position="502"/>
    </location>
</feature>
<evidence type="ECO:0000259" key="9">
    <source>
        <dbReference type="Pfam" id="PF00151"/>
    </source>
</evidence>
<dbReference type="Proteomes" id="UP000694867">
    <property type="component" value="Unplaced"/>
</dbReference>
<dbReference type="InterPro" id="IPR033906">
    <property type="entry name" value="Lipase_N"/>
</dbReference>
<feature type="active site" description="Charge relay system" evidence="5">
    <location>
        <position position="287"/>
    </location>
</feature>
<dbReference type="RefSeq" id="XP_003744753.1">
    <property type="nucleotide sequence ID" value="XM_003744705.2"/>
</dbReference>
<dbReference type="PANTHER" id="PTHR11610:SF185">
    <property type="entry name" value="LD47264P"/>
    <property type="match status" value="1"/>
</dbReference>
<evidence type="ECO:0000256" key="4">
    <source>
        <dbReference type="ARBA" id="ARBA00023157"/>
    </source>
</evidence>
<feature type="active site" description="Charge relay system" evidence="5">
    <location>
        <position position="200"/>
    </location>
</feature>
<proteinExistence type="inferred from homology"/>
<dbReference type="Pfam" id="PF00151">
    <property type="entry name" value="Lipase"/>
    <property type="match status" value="1"/>
</dbReference>
<name>A0AAJ6QV30_9ACAR</name>
<feature type="active site" description="Nucleophile" evidence="5">
    <location>
        <position position="176"/>
    </location>
</feature>
<feature type="signal peptide" evidence="8">
    <location>
        <begin position="1"/>
        <end position="21"/>
    </location>
</feature>
<comment type="subcellular location">
    <subcellularLocation>
        <location evidence="1">Secreted</location>
    </subcellularLocation>
</comment>
<evidence type="ECO:0000256" key="2">
    <source>
        <dbReference type="ARBA" id="ARBA00010701"/>
    </source>
</evidence>
<keyword evidence="4" id="KW-1015">Disulfide bond</keyword>
<dbReference type="GO" id="GO:0004806">
    <property type="term" value="F:triacylglycerol lipase activity"/>
    <property type="evidence" value="ECO:0007669"/>
    <property type="project" value="InterPro"/>
</dbReference>
<dbReference type="InterPro" id="IPR013818">
    <property type="entry name" value="Lipase"/>
</dbReference>
<dbReference type="GeneID" id="100903037"/>
<dbReference type="CDD" id="cd00707">
    <property type="entry name" value="Pancreat_lipase_like"/>
    <property type="match status" value="1"/>
</dbReference>
<feature type="binding site" evidence="6">
    <location>
        <position position="219"/>
    </location>
    <ligand>
        <name>Ca(2+)</name>
        <dbReference type="ChEBI" id="CHEBI:29108"/>
    </ligand>
</feature>
<dbReference type="InterPro" id="IPR000734">
    <property type="entry name" value="TAG_lipase"/>
</dbReference>
<evidence type="ECO:0000256" key="5">
    <source>
        <dbReference type="PIRSR" id="PIRSR000865-1"/>
    </source>
</evidence>
<evidence type="ECO:0000256" key="3">
    <source>
        <dbReference type="ARBA" id="ARBA00022525"/>
    </source>
</evidence>
<dbReference type="PRINTS" id="PR00821">
    <property type="entry name" value="TAGLIPASE"/>
</dbReference>
<dbReference type="PIRSF" id="PIRSF000865">
    <property type="entry name" value="Lipoprotein_lipase_LIPH"/>
    <property type="match status" value="1"/>
</dbReference>
<feature type="domain" description="Lipase" evidence="9">
    <location>
        <begin position="32"/>
        <end position="369"/>
    </location>
</feature>
<feature type="binding site" evidence="6">
    <location>
        <position position="214"/>
    </location>
    <ligand>
        <name>Ca(2+)</name>
        <dbReference type="ChEBI" id="CHEBI:29108"/>
    </ligand>
</feature>
<dbReference type="InterPro" id="IPR002331">
    <property type="entry name" value="Lipase_panc"/>
</dbReference>
<evidence type="ECO:0000256" key="7">
    <source>
        <dbReference type="RuleBase" id="RU004262"/>
    </source>
</evidence>
<keyword evidence="6" id="KW-0479">Metal-binding</keyword>
<dbReference type="InterPro" id="IPR029058">
    <property type="entry name" value="AB_hydrolase_fold"/>
</dbReference>
<comment type="similarity">
    <text evidence="2 7">Belongs to the AB hydrolase superfamily. Lipase family.</text>
</comment>